<protein>
    <submittedName>
        <fullName evidence="1">Uncharacterized protein</fullName>
    </submittedName>
</protein>
<proteinExistence type="predicted"/>
<name>A0A8S5U385_9CAUD</name>
<dbReference type="EMBL" id="BK015998">
    <property type="protein sequence ID" value="DAF88906.1"/>
    <property type="molecule type" value="Genomic_DNA"/>
</dbReference>
<evidence type="ECO:0000313" key="1">
    <source>
        <dbReference type="EMBL" id="DAF88906.1"/>
    </source>
</evidence>
<accession>A0A8S5U385</accession>
<reference evidence="1" key="1">
    <citation type="journal article" date="2021" name="Proc. Natl. Acad. Sci. U.S.A.">
        <title>A Catalog of Tens of Thousands of Viruses from Human Metagenomes Reveals Hidden Associations with Chronic Diseases.</title>
        <authorList>
            <person name="Tisza M.J."/>
            <person name="Buck C.B."/>
        </authorList>
    </citation>
    <scope>NUCLEOTIDE SEQUENCE</scope>
    <source>
        <strain evidence="1">Ctoyo6</strain>
    </source>
</reference>
<organism evidence="1">
    <name type="scientific">Siphoviridae sp. ctoyo6</name>
    <dbReference type="NCBI Taxonomy" id="2825674"/>
    <lineage>
        <taxon>Viruses</taxon>
        <taxon>Duplodnaviria</taxon>
        <taxon>Heunggongvirae</taxon>
        <taxon>Uroviricota</taxon>
        <taxon>Caudoviricetes</taxon>
    </lineage>
</organism>
<sequence length="574" mass="64393">MRTTGFYAKYGLYDTTAREDSTLTTAYNQSFGDISKAKEDISAPDYGTLEQDYFLLDGTHPEMPDNPDDVVFFSSEMSGADGTFTDNPLLIILFTENHTSACLTFHFVGDYPLEMKIRWVDGNGNYVEYASYEVDSNKFVAWKQVENYRRLEIEFTRAMPYRYVKFRYIEYGTDIICGVDGYPVKEAKLVEECDPISNKIAINKLTFKLIDEKNDFDIGNMSGIHKVFQSGQKVMAYETINGEAQLLGAFFLDSYSTTKNISTISLVDYKGLLSKHTFRGGKVYTGEPAGEVIDQIMAAAGITAYTVDEATRAAPLYGWLKIQDCRKALREVLFACGSVIDSSRSETVNIYKPSRVIHTTIQRSRKFSTTPKNQSYISDVAVKFPVYSLDEESKEIFKSTYAPGIYTVDLSSPSAEMTITGGTITEQTNNYVTFTVAEEGEVVISGRKYSKEDLTVTASVEKVDAGESRETKSFTCTVLNASQAADRAQAILDYYDLRLNLKIKFLNEGDKVVDWAEVFNANRQFGSYVAGIEKMTTDLTGGYISTAELRGYYKLVEDFYYTGEIIAGEEFGEM</sequence>